<comment type="caution">
    <text evidence="2">The sequence shown here is derived from an EMBL/GenBank/DDBJ whole genome shotgun (WGS) entry which is preliminary data.</text>
</comment>
<gene>
    <name evidence="2" type="ORF">COT63_02080</name>
</gene>
<dbReference type="SMART" id="SM01321">
    <property type="entry name" value="Y1_Tnp"/>
    <property type="match status" value="1"/>
</dbReference>
<dbReference type="GO" id="GO:0004803">
    <property type="term" value="F:transposase activity"/>
    <property type="evidence" value="ECO:0007669"/>
    <property type="project" value="InterPro"/>
</dbReference>
<dbReference type="PANTHER" id="PTHR36966:SF1">
    <property type="entry name" value="REP-ASSOCIATED TYROSINE TRANSPOSASE"/>
    <property type="match status" value="1"/>
</dbReference>
<evidence type="ECO:0000259" key="1">
    <source>
        <dbReference type="SMART" id="SM01321"/>
    </source>
</evidence>
<feature type="domain" description="Transposase IS200-like" evidence="1">
    <location>
        <begin position="27"/>
        <end position="192"/>
    </location>
</feature>
<evidence type="ECO:0000313" key="2">
    <source>
        <dbReference type="EMBL" id="PIS15037.1"/>
    </source>
</evidence>
<reference evidence="3" key="1">
    <citation type="submission" date="2017-09" db="EMBL/GenBank/DDBJ databases">
        <title>Depth-based differentiation of microbial function through sediment-hosted aquifers and enrichment of novel symbionts in the deep terrestrial subsurface.</title>
        <authorList>
            <person name="Probst A.J."/>
            <person name="Ladd B."/>
            <person name="Jarett J.K."/>
            <person name="Geller-Mcgrath D.E."/>
            <person name="Sieber C.M.K."/>
            <person name="Emerson J.B."/>
            <person name="Anantharaman K."/>
            <person name="Thomas B.C."/>
            <person name="Malmstrom R."/>
            <person name="Stieglmeier M."/>
            <person name="Klingl A."/>
            <person name="Woyke T."/>
            <person name="Ryan C.M."/>
            <person name="Banfield J.F."/>
        </authorList>
    </citation>
    <scope>NUCLEOTIDE SEQUENCE [LARGE SCALE GENOMIC DNA]</scope>
</reference>
<dbReference type="SUPFAM" id="SSF143422">
    <property type="entry name" value="Transposase IS200-like"/>
    <property type="match status" value="1"/>
</dbReference>
<dbReference type="GO" id="GO:0043565">
    <property type="term" value="F:sequence-specific DNA binding"/>
    <property type="evidence" value="ECO:0007669"/>
    <property type="project" value="TreeGrafter"/>
</dbReference>
<dbReference type="AlphaFoldDB" id="A0A2H0WQY7"/>
<dbReference type="InterPro" id="IPR036515">
    <property type="entry name" value="Transposase_17_sf"/>
</dbReference>
<proteinExistence type="predicted"/>
<dbReference type="Gene3D" id="3.30.70.1290">
    <property type="entry name" value="Transposase IS200-like"/>
    <property type="match status" value="1"/>
</dbReference>
<dbReference type="EMBL" id="PEZH01000041">
    <property type="protein sequence ID" value="PIS15037.1"/>
    <property type="molecule type" value="Genomic_DNA"/>
</dbReference>
<protein>
    <recommendedName>
        <fullName evidence="1">Transposase IS200-like domain-containing protein</fullName>
    </recommendedName>
</protein>
<name>A0A2H0WQY7_9BACT</name>
<dbReference type="GO" id="GO:0006313">
    <property type="term" value="P:DNA transposition"/>
    <property type="evidence" value="ECO:0007669"/>
    <property type="project" value="InterPro"/>
</dbReference>
<dbReference type="InterPro" id="IPR002686">
    <property type="entry name" value="Transposase_17"/>
</dbReference>
<dbReference type="PANTHER" id="PTHR36966">
    <property type="entry name" value="REP-ASSOCIATED TYROSINE TRANSPOSASE"/>
    <property type="match status" value="1"/>
</dbReference>
<dbReference type="Proteomes" id="UP000231282">
    <property type="component" value="Unassembled WGS sequence"/>
</dbReference>
<dbReference type="InterPro" id="IPR052715">
    <property type="entry name" value="RAYT_transposase"/>
</dbReference>
<accession>A0A2H0WQY7</accession>
<sequence>MININKTEEKPFANRKRIRLKEYDYSLPGYYFVTICTQNRQYLFGNIVNEKMALNEMGKIINQYWQKLPEKFNNVLLDEYIIMPNHLHGIIHIVGAGFSRPTETGFSRPTETRFSRPKISLEQIIAWFKYQSTKRINHVSNWSGKFINNGREDRAPTNKKQIFKKNWQRNYYEHIIRDEEELNKIREYIVLNPHKWPEDKNNLRKK</sequence>
<evidence type="ECO:0000313" key="3">
    <source>
        <dbReference type="Proteomes" id="UP000231282"/>
    </source>
</evidence>
<organism evidence="2 3">
    <name type="scientific">Candidatus Shapirobacteria bacterium CG09_land_8_20_14_0_10_38_17</name>
    <dbReference type="NCBI Taxonomy" id="1974884"/>
    <lineage>
        <taxon>Bacteria</taxon>
        <taxon>Candidatus Shapironibacteriota</taxon>
    </lineage>
</organism>